<comment type="caution">
    <text evidence="4">The sequence shown here is derived from an EMBL/GenBank/DDBJ whole genome shotgun (WGS) entry which is preliminary data.</text>
</comment>
<gene>
    <name evidence="4" type="ORF">M0638_19535</name>
</gene>
<evidence type="ECO:0000313" key="5">
    <source>
        <dbReference type="Proteomes" id="UP001139516"/>
    </source>
</evidence>
<dbReference type="EMBL" id="JALPRX010000089">
    <property type="protein sequence ID" value="MCK8786571.1"/>
    <property type="molecule type" value="Genomic_DNA"/>
</dbReference>
<dbReference type="SUPFAM" id="SSF53955">
    <property type="entry name" value="Lysozyme-like"/>
    <property type="match status" value="1"/>
</dbReference>
<dbReference type="Proteomes" id="UP001139516">
    <property type="component" value="Unassembled WGS sequence"/>
</dbReference>
<dbReference type="CDD" id="cd16892">
    <property type="entry name" value="LT_VirB1-like"/>
    <property type="match status" value="1"/>
</dbReference>
<dbReference type="InterPro" id="IPR023346">
    <property type="entry name" value="Lysozyme-like_dom_sf"/>
</dbReference>
<dbReference type="RefSeq" id="WP_248668685.1">
    <property type="nucleotide sequence ID" value="NZ_JALPRX010000089.1"/>
</dbReference>
<feature type="compositionally biased region" description="Pro residues" evidence="2">
    <location>
        <begin position="199"/>
        <end position="209"/>
    </location>
</feature>
<feature type="region of interest" description="Disordered" evidence="2">
    <location>
        <begin position="168"/>
        <end position="234"/>
    </location>
</feature>
<evidence type="ECO:0000313" key="4">
    <source>
        <dbReference type="EMBL" id="MCK8786571.1"/>
    </source>
</evidence>
<proteinExistence type="inferred from homology"/>
<evidence type="ECO:0000256" key="2">
    <source>
        <dbReference type="SAM" id="MobiDB-lite"/>
    </source>
</evidence>
<comment type="similarity">
    <text evidence="1">Belongs to the virb1 family.</text>
</comment>
<accession>A0A9X1YI29</accession>
<dbReference type="Pfam" id="PF01464">
    <property type="entry name" value="SLT"/>
    <property type="match status" value="1"/>
</dbReference>
<evidence type="ECO:0000259" key="3">
    <source>
        <dbReference type="Pfam" id="PF01464"/>
    </source>
</evidence>
<organism evidence="4 5">
    <name type="scientific">Roseomonas acroporae</name>
    <dbReference type="NCBI Taxonomy" id="2937791"/>
    <lineage>
        <taxon>Bacteria</taxon>
        <taxon>Pseudomonadati</taxon>
        <taxon>Pseudomonadota</taxon>
        <taxon>Alphaproteobacteria</taxon>
        <taxon>Acetobacterales</taxon>
        <taxon>Roseomonadaceae</taxon>
        <taxon>Roseomonas</taxon>
    </lineage>
</organism>
<dbReference type="AlphaFoldDB" id="A0A9X1YI29"/>
<keyword evidence="5" id="KW-1185">Reference proteome</keyword>
<dbReference type="InterPro" id="IPR008258">
    <property type="entry name" value="Transglycosylase_SLT_dom_1"/>
</dbReference>
<protein>
    <submittedName>
        <fullName evidence="4">Lytic transglycosylase domain-containing protein</fullName>
    </submittedName>
</protein>
<name>A0A9X1YI29_9PROT</name>
<reference evidence="4" key="1">
    <citation type="submission" date="2022-04" db="EMBL/GenBank/DDBJ databases">
        <title>Roseomonas acroporae sp. nov., isolated from coral Acropora digitifera.</title>
        <authorList>
            <person name="Sun H."/>
        </authorList>
    </citation>
    <scope>NUCLEOTIDE SEQUENCE</scope>
    <source>
        <strain evidence="4">NAR14</strain>
    </source>
</reference>
<sequence>MILELAAAAQLAAACAPGVAFETLAAVMRAESGFDTLAVNVNGEGGGRRHPATRAAAVALAAALIAKGRSVDLGLMQVNSDNLRALGLSVADAFHPCANLRAGARLLREGYAAAARGEEDPQRALRVAFSRYNTGDPARGFANGYVARVQAAAEAVVPAIRLRGEAADPARAPAPASEDDPDAPPEWDVWARATYVRRPAPPAAAPTPAPAEEGAAAAASPLLPSEPPALLRSE</sequence>
<evidence type="ECO:0000256" key="1">
    <source>
        <dbReference type="ARBA" id="ARBA00009387"/>
    </source>
</evidence>
<dbReference type="Gene3D" id="1.10.530.10">
    <property type="match status" value="1"/>
</dbReference>
<feature type="domain" description="Transglycosylase SLT" evidence="3">
    <location>
        <begin position="12"/>
        <end position="144"/>
    </location>
</feature>
<feature type="compositionally biased region" description="Low complexity" evidence="2">
    <location>
        <begin position="210"/>
        <end position="234"/>
    </location>
</feature>